<dbReference type="GO" id="GO:0032273">
    <property type="term" value="P:positive regulation of protein polymerization"/>
    <property type="evidence" value="ECO:0007669"/>
    <property type="project" value="TreeGrafter"/>
</dbReference>
<dbReference type="Proteomes" id="UP000694562">
    <property type="component" value="Unplaced"/>
</dbReference>
<accession>A0A8C4V831</accession>
<dbReference type="Pfam" id="PF05517">
    <property type="entry name" value="p25-alpha"/>
    <property type="match status" value="1"/>
</dbReference>
<dbReference type="InterPro" id="IPR008907">
    <property type="entry name" value="TPP/p25"/>
</dbReference>
<evidence type="ECO:0000256" key="2">
    <source>
        <dbReference type="SAM" id="MobiDB-lite"/>
    </source>
</evidence>
<comment type="similarity">
    <text evidence="1">Belongs to the TPPP family.</text>
</comment>
<dbReference type="GO" id="GO:0015631">
    <property type="term" value="F:tubulin binding"/>
    <property type="evidence" value="ECO:0007669"/>
    <property type="project" value="InterPro"/>
</dbReference>
<reference evidence="3" key="1">
    <citation type="submission" date="2025-08" db="UniProtKB">
        <authorList>
            <consortium name="Ensembl"/>
        </authorList>
    </citation>
    <scope>IDENTIFICATION</scope>
</reference>
<dbReference type="Gene3D" id="1.10.238.10">
    <property type="entry name" value="EF-hand"/>
    <property type="match status" value="1"/>
</dbReference>
<dbReference type="GO" id="GO:0005874">
    <property type="term" value="C:microtubule"/>
    <property type="evidence" value="ECO:0007669"/>
    <property type="project" value="TreeGrafter"/>
</dbReference>
<evidence type="ECO:0000313" key="3">
    <source>
        <dbReference type="Ensembl" id="ENSFTIP00000021388.1"/>
    </source>
</evidence>
<dbReference type="InterPro" id="IPR011992">
    <property type="entry name" value="EF-hand-dom_pair"/>
</dbReference>
<organism evidence="3 4">
    <name type="scientific">Falco tinnunculus</name>
    <name type="common">Common kestrel</name>
    <dbReference type="NCBI Taxonomy" id="100819"/>
    <lineage>
        <taxon>Eukaryota</taxon>
        <taxon>Metazoa</taxon>
        <taxon>Chordata</taxon>
        <taxon>Craniata</taxon>
        <taxon>Vertebrata</taxon>
        <taxon>Euteleostomi</taxon>
        <taxon>Archelosauria</taxon>
        <taxon>Archosauria</taxon>
        <taxon>Dinosauria</taxon>
        <taxon>Saurischia</taxon>
        <taxon>Theropoda</taxon>
        <taxon>Coelurosauria</taxon>
        <taxon>Aves</taxon>
        <taxon>Neognathae</taxon>
        <taxon>Neoaves</taxon>
        <taxon>Telluraves</taxon>
        <taxon>Australaves</taxon>
        <taxon>Falconiformes</taxon>
        <taxon>Falconidae</taxon>
        <taxon>Falco</taxon>
    </lineage>
</organism>
<feature type="compositionally biased region" description="Polar residues" evidence="2">
    <location>
        <begin position="1"/>
        <end position="17"/>
    </location>
</feature>
<proteinExistence type="inferred from homology"/>
<protein>
    <submittedName>
        <fullName evidence="3">Tubulin polymerization promoting protein family member 2</fullName>
    </submittedName>
</protein>
<evidence type="ECO:0000313" key="4">
    <source>
        <dbReference type="Proteomes" id="UP000694562"/>
    </source>
</evidence>
<dbReference type="AlphaFoldDB" id="A0A8C4V831"/>
<dbReference type="PANTHER" id="PTHR12932:SF21">
    <property type="entry name" value="TUBULIN POLYMERIZATION-PROMOTING PROTEIN FAMILY MEMBER 2"/>
    <property type="match status" value="1"/>
</dbReference>
<feature type="region of interest" description="Disordered" evidence="2">
    <location>
        <begin position="27"/>
        <end position="63"/>
    </location>
</feature>
<dbReference type="Ensembl" id="ENSFTIT00000022283.1">
    <property type="protein sequence ID" value="ENSFTIP00000021388.1"/>
    <property type="gene ID" value="ENSFTIG00000013899.1"/>
</dbReference>
<sequence>MSSKAQGVASSTHSLQDSGKLARTITITTSSHRLAGSTPPKKGGKVLGDPQQGHLEPPATPFTYGSNMTGKNFKLCKGCRAMDGKAMTSTDIDIIFNKAETKGAYAITFAEFQQAIRELCSKHFKGKPPEEALQVVYGLIKGKDPSRVGATVSMSFLTNPRLTDTSNYTDSHKECFDESGKKNGLVGHQDLTDNGGYAVGAYTGAVTFEVMVSGGRQPTSGA</sequence>
<reference evidence="3" key="2">
    <citation type="submission" date="2025-09" db="UniProtKB">
        <authorList>
            <consortium name="Ensembl"/>
        </authorList>
    </citation>
    <scope>IDENTIFICATION</scope>
</reference>
<name>A0A8C4V831_FALTI</name>
<dbReference type="OMA" id="DSHKECF"/>
<dbReference type="SUPFAM" id="SSF47473">
    <property type="entry name" value="EF-hand"/>
    <property type="match status" value="1"/>
</dbReference>
<keyword evidence="4" id="KW-1185">Reference proteome</keyword>
<evidence type="ECO:0000256" key="1">
    <source>
        <dbReference type="ARBA" id="ARBA00010994"/>
    </source>
</evidence>
<dbReference type="GO" id="GO:0001578">
    <property type="term" value="P:microtubule bundle formation"/>
    <property type="evidence" value="ECO:0007669"/>
    <property type="project" value="TreeGrafter"/>
</dbReference>
<feature type="region of interest" description="Disordered" evidence="2">
    <location>
        <begin position="1"/>
        <end position="20"/>
    </location>
</feature>
<dbReference type="OrthoDB" id="548799at2759"/>
<dbReference type="PANTHER" id="PTHR12932">
    <property type="entry name" value="P25 ALPHA-RELATED"/>
    <property type="match status" value="1"/>
</dbReference>
<dbReference type="GO" id="GO:0046785">
    <property type="term" value="P:microtubule polymerization"/>
    <property type="evidence" value="ECO:0007669"/>
    <property type="project" value="InterPro"/>
</dbReference>